<reference evidence="7 8" key="1">
    <citation type="journal article" date="2019" name="Int. J. Syst. Evol. Microbiol.">
        <title>The Global Catalogue of Microorganisms (GCM) 10K type strain sequencing project: providing services to taxonomists for standard genome sequencing and annotation.</title>
        <authorList>
            <consortium name="The Broad Institute Genomics Platform"/>
            <consortium name="The Broad Institute Genome Sequencing Center for Infectious Disease"/>
            <person name="Wu L."/>
            <person name="Ma J."/>
        </authorList>
    </citation>
    <scope>NUCLEOTIDE SEQUENCE [LARGE SCALE GENOMIC DNA]</scope>
    <source>
        <strain evidence="7 8">CGMCC 1.12230</strain>
    </source>
</reference>
<name>A0ABD6BKH8_9EURY</name>
<proteinExistence type="predicted"/>
<feature type="transmembrane region" description="Helical" evidence="6">
    <location>
        <begin position="19"/>
        <end position="37"/>
    </location>
</feature>
<accession>A0ABD6BKH8</accession>
<feature type="transmembrane region" description="Helical" evidence="6">
    <location>
        <begin position="152"/>
        <end position="176"/>
    </location>
</feature>
<dbReference type="EMBL" id="JBHUDI010000010">
    <property type="protein sequence ID" value="MFD1565022.1"/>
    <property type="molecule type" value="Genomic_DNA"/>
</dbReference>
<dbReference type="InterPro" id="IPR050833">
    <property type="entry name" value="Poly_Biosynth_Transport"/>
</dbReference>
<protein>
    <submittedName>
        <fullName evidence="7">Flippase</fullName>
    </submittedName>
</protein>
<feature type="transmembrane region" description="Helical" evidence="6">
    <location>
        <begin position="429"/>
        <end position="450"/>
    </location>
</feature>
<keyword evidence="3 6" id="KW-0812">Transmembrane</keyword>
<feature type="transmembrane region" description="Helical" evidence="6">
    <location>
        <begin position="397"/>
        <end position="417"/>
    </location>
</feature>
<feature type="transmembrane region" description="Helical" evidence="6">
    <location>
        <begin position="43"/>
        <end position="64"/>
    </location>
</feature>
<dbReference type="InterPro" id="IPR002797">
    <property type="entry name" value="Polysacc_synth"/>
</dbReference>
<dbReference type="CDD" id="cd13128">
    <property type="entry name" value="MATE_Wzx_like"/>
    <property type="match status" value="1"/>
</dbReference>
<sequence length="488" mass="52386">MAVVDRIIRGFKATLGARLVNNIANGLLMLLLARVLLTPDEYGLLFLVIAIVSVAQLGSDLGLARSAARYVSERKETDPSSIPFILRLSLKYRLVLIGLVVGILIGGRHLFATVLNVPELSVLLVLGAVYLVFLSLSTYHKTIFQGFNQVDLSAIVEVANNVTRVVFVVALTLLGFGVVGALFGYILGLAFATIIGSVLLYRRFYTEYPDGDGSRLLRNQLLKYSVPLTASHSANILDRRVDTILVGFFINPVAVSYYVLGKQISEFVTVPSGSLGFSVSPAFGEQKANDSLDRAARIYETSLQYILLLYIPAAVGMVLVAEPTITLIFGADYADAAPVLQVLGIYVVFQSITDVTTNGLDYLGRANARAIAKGVTSVGNVLLNIVLIPIYGAAGAALATVVTFGIYTLVNVYVMHLELSLNFRRIGRALVLASAIAAVMGISVLFFVQYVSTIPALLGVIAFGVLIWGVLATLSGMVDPRETVAQLM</sequence>
<evidence type="ECO:0000313" key="7">
    <source>
        <dbReference type="EMBL" id="MFD1565022.1"/>
    </source>
</evidence>
<evidence type="ECO:0000256" key="4">
    <source>
        <dbReference type="ARBA" id="ARBA00022989"/>
    </source>
</evidence>
<feature type="transmembrane region" description="Helical" evidence="6">
    <location>
        <begin position="120"/>
        <end position="140"/>
    </location>
</feature>
<keyword evidence="2" id="KW-1003">Cell membrane</keyword>
<keyword evidence="4 6" id="KW-1133">Transmembrane helix</keyword>
<dbReference type="AlphaFoldDB" id="A0ABD6BKH8"/>
<evidence type="ECO:0000256" key="3">
    <source>
        <dbReference type="ARBA" id="ARBA00022692"/>
    </source>
</evidence>
<dbReference type="Pfam" id="PF01943">
    <property type="entry name" value="Polysacc_synt"/>
    <property type="match status" value="1"/>
</dbReference>
<dbReference type="GO" id="GO:0005886">
    <property type="term" value="C:plasma membrane"/>
    <property type="evidence" value="ECO:0007669"/>
    <property type="project" value="UniProtKB-SubCell"/>
</dbReference>
<dbReference type="PANTHER" id="PTHR30250:SF11">
    <property type="entry name" value="O-ANTIGEN TRANSPORTER-RELATED"/>
    <property type="match status" value="1"/>
</dbReference>
<dbReference type="PANTHER" id="PTHR30250">
    <property type="entry name" value="PST FAMILY PREDICTED COLANIC ACID TRANSPORTER"/>
    <property type="match status" value="1"/>
</dbReference>
<feature type="transmembrane region" description="Helical" evidence="6">
    <location>
        <begin position="303"/>
        <end position="321"/>
    </location>
</feature>
<comment type="subcellular location">
    <subcellularLocation>
        <location evidence="1">Cell membrane</location>
        <topology evidence="1">Multi-pass membrane protein</topology>
    </subcellularLocation>
</comment>
<organism evidence="7 8">
    <name type="scientific">Haloarchaeobius amylolyticus</name>
    <dbReference type="NCBI Taxonomy" id="1198296"/>
    <lineage>
        <taxon>Archaea</taxon>
        <taxon>Methanobacteriati</taxon>
        <taxon>Methanobacteriota</taxon>
        <taxon>Stenosarchaea group</taxon>
        <taxon>Halobacteria</taxon>
        <taxon>Halobacteriales</taxon>
        <taxon>Halorubellaceae</taxon>
        <taxon>Haloarchaeobius</taxon>
    </lineage>
</organism>
<dbReference type="Proteomes" id="UP001597076">
    <property type="component" value="Unassembled WGS sequence"/>
</dbReference>
<dbReference type="RefSeq" id="WP_390289260.1">
    <property type="nucleotide sequence ID" value="NZ_JBHUDI010000010.1"/>
</dbReference>
<evidence type="ECO:0000256" key="1">
    <source>
        <dbReference type="ARBA" id="ARBA00004651"/>
    </source>
</evidence>
<feature type="transmembrane region" description="Helical" evidence="6">
    <location>
        <begin position="456"/>
        <end position="478"/>
    </location>
</feature>
<keyword evidence="5 6" id="KW-0472">Membrane</keyword>
<evidence type="ECO:0000256" key="2">
    <source>
        <dbReference type="ARBA" id="ARBA00022475"/>
    </source>
</evidence>
<gene>
    <name evidence="7" type="ORF">ACFR99_15905</name>
</gene>
<comment type="caution">
    <text evidence="7">The sequence shown here is derived from an EMBL/GenBank/DDBJ whole genome shotgun (WGS) entry which is preliminary data.</text>
</comment>
<evidence type="ECO:0000313" key="8">
    <source>
        <dbReference type="Proteomes" id="UP001597076"/>
    </source>
</evidence>
<evidence type="ECO:0000256" key="6">
    <source>
        <dbReference type="SAM" id="Phobius"/>
    </source>
</evidence>
<evidence type="ECO:0000256" key="5">
    <source>
        <dbReference type="ARBA" id="ARBA00023136"/>
    </source>
</evidence>
<keyword evidence="8" id="KW-1185">Reference proteome</keyword>
<feature type="transmembrane region" description="Helical" evidence="6">
    <location>
        <begin position="94"/>
        <end position="114"/>
    </location>
</feature>